<evidence type="ECO:0000313" key="12">
    <source>
        <dbReference type="Proteomes" id="UP000018300"/>
    </source>
</evidence>
<dbReference type="InterPro" id="IPR029069">
    <property type="entry name" value="HotDog_dom_sf"/>
</dbReference>
<evidence type="ECO:0000313" key="11">
    <source>
        <dbReference type="EMBL" id="CCY77042.1"/>
    </source>
</evidence>
<comment type="similarity">
    <text evidence="3">Belongs to the thioester dehydratase family. FabZ subfamily.</text>
</comment>
<dbReference type="SUPFAM" id="SSF54637">
    <property type="entry name" value="Thioesterase/thiol ester dehydrase-isomerase"/>
    <property type="match status" value="1"/>
</dbReference>
<dbReference type="NCBIfam" id="NF000582">
    <property type="entry name" value="PRK00006.1"/>
    <property type="match status" value="1"/>
</dbReference>
<evidence type="ECO:0000256" key="5">
    <source>
        <dbReference type="ARBA" id="ARBA00022490"/>
    </source>
</evidence>
<evidence type="ECO:0000256" key="8">
    <source>
        <dbReference type="ARBA" id="ARBA00023098"/>
    </source>
</evidence>
<comment type="caution">
    <text evidence="11">The sequence shown here is derived from an EMBL/GenBank/DDBJ whole genome shotgun (WGS) entry which is preliminary data.</text>
</comment>
<dbReference type="GO" id="GO:0009245">
    <property type="term" value="P:lipid A biosynthetic process"/>
    <property type="evidence" value="ECO:0007669"/>
    <property type="project" value="UniProtKB-KW"/>
</dbReference>
<sequence length="147" mass="16157">MNIIEINKRIKQRPPFQMVERVLDVVPGESVTALKNVSVNEPYFMGHFPDAPIMPGVLVIESAAQACSLAIEADGTDESTIYVLLKVKDFKFVKPIIPGDTMIINCKKTMGSAGLYSFAVTISVNDKVRAKGELMFTAVDKESIYAE</sequence>
<dbReference type="PANTHER" id="PTHR30272">
    <property type="entry name" value="3-HYDROXYACYL-[ACYL-CARRIER-PROTEIN] DEHYDRATASE"/>
    <property type="match status" value="1"/>
</dbReference>
<dbReference type="FunFam" id="3.10.129.10:FF:000001">
    <property type="entry name" value="3-hydroxyacyl-[acyl-carrier-protein] dehydratase FabZ"/>
    <property type="match status" value="1"/>
</dbReference>
<dbReference type="Proteomes" id="UP000018300">
    <property type="component" value="Unassembled WGS sequence"/>
</dbReference>
<dbReference type="Gene3D" id="3.10.129.10">
    <property type="entry name" value="Hotdog Thioesterase"/>
    <property type="match status" value="1"/>
</dbReference>
<dbReference type="InterPro" id="IPR013114">
    <property type="entry name" value="FabA_FabZ"/>
</dbReference>
<dbReference type="EMBL" id="CAYU010000051">
    <property type="protein sequence ID" value="CCY77042.1"/>
    <property type="molecule type" value="Genomic_DNA"/>
</dbReference>
<reference evidence="11" key="1">
    <citation type="submission" date="2012-11" db="EMBL/GenBank/DDBJ databases">
        <title>Dependencies among metagenomic species, viruses, plasmids and units of genetic variation.</title>
        <authorList>
            <person name="Nielsen H.B."/>
            <person name="Almeida M."/>
            <person name="Juncker A.S."/>
            <person name="Rasmussen S."/>
            <person name="Li J."/>
            <person name="Sunagawa S."/>
            <person name="Plichta D."/>
            <person name="Gautier L."/>
            <person name="Le Chatelier E."/>
            <person name="Peletier E."/>
            <person name="Bonde I."/>
            <person name="Nielsen T."/>
            <person name="Manichanh C."/>
            <person name="Arumugam M."/>
            <person name="Batto J."/>
            <person name="Santos M.B.Q.D."/>
            <person name="Blom N."/>
            <person name="Borruel N."/>
            <person name="Burgdorf K.S."/>
            <person name="Boumezbeur F."/>
            <person name="Casellas F."/>
            <person name="Dore J."/>
            <person name="Guarner F."/>
            <person name="Hansen T."/>
            <person name="Hildebrand F."/>
            <person name="Kaas R.S."/>
            <person name="Kennedy S."/>
            <person name="Kristiansen K."/>
            <person name="Kultima J.R."/>
            <person name="Leonard P."/>
            <person name="Levenez F."/>
            <person name="Lund O."/>
            <person name="Moumen B."/>
            <person name="Le Paslier D."/>
            <person name="Pons N."/>
            <person name="Pedersen O."/>
            <person name="Prifti E."/>
            <person name="Qin J."/>
            <person name="Raes J."/>
            <person name="Tap J."/>
            <person name="Tims S."/>
            <person name="Ussery D.W."/>
            <person name="Yamada T."/>
            <person name="MetaHit consortium"/>
            <person name="Renault P."/>
            <person name="Sicheritz-Ponten T."/>
            <person name="Bork P."/>
            <person name="Wang J."/>
            <person name="Brunak S."/>
            <person name="Ehrlich S.D."/>
        </authorList>
    </citation>
    <scope>NUCLEOTIDE SEQUENCE [LARGE SCALE GENOMIC DNA]</scope>
</reference>
<keyword evidence="9" id="KW-0456">Lyase</keyword>
<dbReference type="GO" id="GO:0005737">
    <property type="term" value="C:cytoplasm"/>
    <property type="evidence" value="ECO:0007669"/>
    <property type="project" value="UniProtKB-SubCell"/>
</dbReference>
<dbReference type="GO" id="GO:0016020">
    <property type="term" value="C:membrane"/>
    <property type="evidence" value="ECO:0007669"/>
    <property type="project" value="GOC"/>
</dbReference>
<comment type="function">
    <text evidence="10">Involved in unsaturated fatty acids biosynthesis. Catalyzes the dehydration of short chain beta-hydroxyacyl-ACPs and long chain saturated and unsaturated beta-hydroxyacyl-ACPs.</text>
</comment>
<keyword evidence="7" id="KW-0441">Lipid A biosynthesis</keyword>
<evidence type="ECO:0000256" key="9">
    <source>
        <dbReference type="ARBA" id="ARBA00023239"/>
    </source>
</evidence>
<gene>
    <name evidence="11" type="ORF">BN569_00571</name>
</gene>
<evidence type="ECO:0000256" key="3">
    <source>
        <dbReference type="ARBA" id="ARBA00009174"/>
    </source>
</evidence>
<protein>
    <recommendedName>
        <fullName evidence="4">3-hydroxyacyl-[acyl-carrier-protein] dehydratase</fullName>
        <ecNumber evidence="4">4.2.1.59</ecNumber>
    </recommendedName>
</protein>
<dbReference type="CDD" id="cd01288">
    <property type="entry name" value="FabZ"/>
    <property type="match status" value="1"/>
</dbReference>
<evidence type="ECO:0000256" key="6">
    <source>
        <dbReference type="ARBA" id="ARBA00022516"/>
    </source>
</evidence>
<dbReference type="EC" id="4.2.1.59" evidence="4"/>
<keyword evidence="6" id="KW-0444">Lipid biosynthesis</keyword>
<keyword evidence="5" id="KW-0963">Cytoplasm</keyword>
<dbReference type="AlphaFoldDB" id="R5LVN7"/>
<evidence type="ECO:0000256" key="2">
    <source>
        <dbReference type="ARBA" id="ARBA00004496"/>
    </source>
</evidence>
<accession>R5LVN7</accession>
<evidence type="ECO:0000256" key="1">
    <source>
        <dbReference type="ARBA" id="ARBA00001055"/>
    </source>
</evidence>
<dbReference type="GO" id="GO:0019171">
    <property type="term" value="F:(3R)-hydroxyacyl-[acyl-carrier-protein] dehydratase activity"/>
    <property type="evidence" value="ECO:0007669"/>
    <property type="project" value="UniProtKB-EC"/>
</dbReference>
<dbReference type="PANTHER" id="PTHR30272:SF1">
    <property type="entry name" value="3-HYDROXYACYL-[ACYL-CARRIER-PROTEIN] DEHYDRATASE"/>
    <property type="match status" value="1"/>
</dbReference>
<keyword evidence="8" id="KW-0443">Lipid metabolism</keyword>
<name>R5LVN7_9FIRM</name>
<evidence type="ECO:0000256" key="10">
    <source>
        <dbReference type="ARBA" id="ARBA00025049"/>
    </source>
</evidence>
<proteinExistence type="inferred from homology"/>
<evidence type="ECO:0000256" key="4">
    <source>
        <dbReference type="ARBA" id="ARBA00013167"/>
    </source>
</evidence>
<evidence type="ECO:0000256" key="7">
    <source>
        <dbReference type="ARBA" id="ARBA00022556"/>
    </source>
</evidence>
<organism evidence="11 12">
    <name type="scientific">Eshraghiella crossota CAG:259</name>
    <dbReference type="NCBI Taxonomy" id="1263062"/>
    <lineage>
        <taxon>Bacteria</taxon>
        <taxon>Bacillati</taxon>
        <taxon>Bacillota</taxon>
        <taxon>Clostridia</taxon>
        <taxon>Lachnospirales</taxon>
        <taxon>Lachnospiraceae</taxon>
        <taxon>Eshraghiella</taxon>
    </lineage>
</organism>
<comment type="catalytic activity">
    <reaction evidence="1">
        <text>a (3R)-hydroxyacyl-[ACP] = a (2E)-enoyl-[ACP] + H2O</text>
        <dbReference type="Rhea" id="RHEA:13097"/>
        <dbReference type="Rhea" id="RHEA-COMP:9925"/>
        <dbReference type="Rhea" id="RHEA-COMP:9945"/>
        <dbReference type="ChEBI" id="CHEBI:15377"/>
        <dbReference type="ChEBI" id="CHEBI:78784"/>
        <dbReference type="ChEBI" id="CHEBI:78827"/>
        <dbReference type="EC" id="4.2.1.59"/>
    </reaction>
</comment>
<dbReference type="Pfam" id="PF07977">
    <property type="entry name" value="FabA"/>
    <property type="match status" value="1"/>
</dbReference>
<comment type="subcellular location">
    <subcellularLocation>
        <location evidence="2">Cytoplasm</location>
    </subcellularLocation>
</comment>